<dbReference type="Gene3D" id="3.40.50.300">
    <property type="entry name" value="P-loop containing nucleotide triphosphate hydrolases"/>
    <property type="match status" value="1"/>
</dbReference>
<evidence type="ECO:0000256" key="8">
    <source>
        <dbReference type="ARBA" id="ARBA00035672"/>
    </source>
</evidence>
<dbReference type="SMART" id="SM00382">
    <property type="entry name" value="AAA"/>
    <property type="match status" value="1"/>
</dbReference>
<dbReference type="EMBL" id="UOED01000005">
    <property type="protein sequence ID" value="VAV86460.1"/>
    <property type="molecule type" value="Genomic_DNA"/>
</dbReference>
<name>A0A3B0QYT0_9ZZZZ</name>
<dbReference type="CDD" id="cd18539">
    <property type="entry name" value="SRP_G"/>
    <property type="match status" value="1"/>
</dbReference>
<feature type="domain" description="SRP54-type proteins GTP-binding" evidence="10">
    <location>
        <begin position="269"/>
        <end position="282"/>
    </location>
</feature>
<dbReference type="InterPro" id="IPR003593">
    <property type="entry name" value="AAA+_ATPase"/>
</dbReference>
<dbReference type="PROSITE" id="PS00300">
    <property type="entry name" value="SRP54"/>
    <property type="match status" value="1"/>
</dbReference>
<dbReference type="GO" id="GO:0006614">
    <property type="term" value="P:SRP-dependent cotranslational protein targeting to membrane"/>
    <property type="evidence" value="ECO:0007669"/>
    <property type="project" value="InterPro"/>
</dbReference>
<dbReference type="InterPro" id="IPR042101">
    <property type="entry name" value="SRP54_N_sf"/>
</dbReference>
<dbReference type="InterPro" id="IPR036891">
    <property type="entry name" value="Signal_recog_part_SRP54_M_sf"/>
</dbReference>
<feature type="region of interest" description="Disordered" evidence="9">
    <location>
        <begin position="436"/>
        <end position="455"/>
    </location>
</feature>
<evidence type="ECO:0000256" key="7">
    <source>
        <dbReference type="ARBA" id="ARBA00023274"/>
    </source>
</evidence>
<dbReference type="Pfam" id="PF02978">
    <property type="entry name" value="SRP_SPB"/>
    <property type="match status" value="1"/>
</dbReference>
<comment type="similarity">
    <text evidence="1">Belongs to the GTP-binding SRP family. SRP54 subfamily.</text>
</comment>
<evidence type="ECO:0000256" key="9">
    <source>
        <dbReference type="SAM" id="MobiDB-lite"/>
    </source>
</evidence>
<dbReference type="PANTHER" id="PTHR11564">
    <property type="entry name" value="SIGNAL RECOGNITION PARTICLE 54K PROTEIN SRP54"/>
    <property type="match status" value="1"/>
</dbReference>
<keyword evidence="7" id="KW-0687">Ribonucleoprotein</keyword>
<organism evidence="11">
    <name type="scientific">hydrothermal vent metagenome</name>
    <dbReference type="NCBI Taxonomy" id="652676"/>
    <lineage>
        <taxon>unclassified sequences</taxon>
        <taxon>metagenomes</taxon>
        <taxon>ecological metagenomes</taxon>
    </lineage>
</organism>
<evidence type="ECO:0000256" key="6">
    <source>
        <dbReference type="ARBA" id="ARBA00023135"/>
    </source>
</evidence>
<evidence type="ECO:0000313" key="11">
    <source>
        <dbReference type="EMBL" id="VAV86460.1"/>
    </source>
</evidence>
<dbReference type="InterPro" id="IPR004780">
    <property type="entry name" value="SRP"/>
</dbReference>
<dbReference type="SUPFAM" id="SSF47446">
    <property type="entry name" value="Signal peptide-binding domain"/>
    <property type="match status" value="1"/>
</dbReference>
<dbReference type="Pfam" id="PF00448">
    <property type="entry name" value="SRP54"/>
    <property type="match status" value="1"/>
</dbReference>
<evidence type="ECO:0000259" key="10">
    <source>
        <dbReference type="PROSITE" id="PS00300"/>
    </source>
</evidence>
<dbReference type="InterPro" id="IPR000897">
    <property type="entry name" value="SRP54_GTPase_dom"/>
</dbReference>
<dbReference type="EC" id="3.6.5.4" evidence="8"/>
<dbReference type="Gene3D" id="1.10.260.30">
    <property type="entry name" value="Signal recognition particle, SRP54 subunit, M-domain"/>
    <property type="match status" value="1"/>
</dbReference>
<reference evidence="11" key="1">
    <citation type="submission" date="2018-06" db="EMBL/GenBank/DDBJ databases">
        <authorList>
            <person name="Zhirakovskaya E."/>
        </authorList>
    </citation>
    <scope>NUCLEOTIDE SEQUENCE</scope>
</reference>
<sequence length="455" mass="48722">MFDSLSDKLGGIFDKLKGRGALKEADVTAAMREVRIALLEADVALSVVKDFVAKVTERAIGHEVMKSVSPGQQVVKIVNDHLVDMLGSETVGISLAAVAPVPILMVGLQGSGKTTTAAKIAKRLTEKENKKVMMASLDIYRPAAMEQLKILGEQIGVATLPIVEGQMPVDIARRAMTAAKLQGMDVVLLDTAGRLHIDQTLMAEVIGVKGATSPHETLLVVDSLTGQDAVNVAQQFSDQIGITGVVLTRMDGDGRGGAALSMRAVTGQPIKLVGVGEKLDDLEEFHPERVASRILGMGDVVSLVEKAAETIEAEDAEKMIKKMKKGQFDFDDLRSQLRQMKKLGGMASILGMLPGIGKMQKQMASAKIDDNLLKRQEAIINSMTPKERTFPKVLNASRKKRIAAGSGVTVQDVNKLIKMQKQMAGMMKKMGKMGKGGGMPLPGQLPPGMENLLPK</sequence>
<protein>
    <recommendedName>
        <fullName evidence="8">signal-recognition-particle GTPase</fullName>
        <ecNumber evidence="8">3.6.5.4</ecNumber>
    </recommendedName>
</protein>
<keyword evidence="6" id="KW-0733">Signal recognition particle</keyword>
<dbReference type="InterPro" id="IPR013822">
    <property type="entry name" value="Signal_recog_particl_SRP54_hlx"/>
</dbReference>
<evidence type="ECO:0000256" key="1">
    <source>
        <dbReference type="ARBA" id="ARBA00005450"/>
    </source>
</evidence>
<dbReference type="AlphaFoldDB" id="A0A3B0QYT0"/>
<keyword evidence="4" id="KW-0694">RNA-binding</keyword>
<dbReference type="InterPro" id="IPR022941">
    <property type="entry name" value="SRP54"/>
</dbReference>
<dbReference type="GO" id="GO:0005525">
    <property type="term" value="F:GTP binding"/>
    <property type="evidence" value="ECO:0007669"/>
    <property type="project" value="UniProtKB-KW"/>
</dbReference>
<proteinExistence type="inferred from homology"/>
<dbReference type="Gene3D" id="1.20.120.140">
    <property type="entry name" value="Signal recognition particle SRP54, nucleotide-binding domain"/>
    <property type="match status" value="1"/>
</dbReference>
<keyword evidence="5" id="KW-0342">GTP-binding</keyword>
<dbReference type="GO" id="GO:0003924">
    <property type="term" value="F:GTPase activity"/>
    <property type="evidence" value="ECO:0007669"/>
    <property type="project" value="InterPro"/>
</dbReference>
<keyword evidence="2" id="KW-0547">Nucleotide-binding</keyword>
<evidence type="ECO:0000256" key="3">
    <source>
        <dbReference type="ARBA" id="ARBA00022801"/>
    </source>
</evidence>
<dbReference type="NCBIfam" id="TIGR00959">
    <property type="entry name" value="ffh"/>
    <property type="match status" value="1"/>
</dbReference>
<evidence type="ECO:0000256" key="4">
    <source>
        <dbReference type="ARBA" id="ARBA00022884"/>
    </source>
</evidence>
<dbReference type="GO" id="GO:0005786">
    <property type="term" value="C:signal recognition particle, endoplasmic reticulum targeting"/>
    <property type="evidence" value="ECO:0007669"/>
    <property type="project" value="UniProtKB-KW"/>
</dbReference>
<dbReference type="PANTHER" id="PTHR11564:SF5">
    <property type="entry name" value="SIGNAL RECOGNITION PARTICLE SUBUNIT SRP54"/>
    <property type="match status" value="1"/>
</dbReference>
<dbReference type="SMART" id="SM00962">
    <property type="entry name" value="SRP54"/>
    <property type="match status" value="1"/>
</dbReference>
<dbReference type="HAMAP" id="MF_00306">
    <property type="entry name" value="SRP54"/>
    <property type="match status" value="1"/>
</dbReference>
<gene>
    <name evidence="11" type="ORF">MNBD_ALPHA02-2097</name>
</gene>
<evidence type="ECO:0000256" key="5">
    <source>
        <dbReference type="ARBA" id="ARBA00023134"/>
    </source>
</evidence>
<keyword evidence="3" id="KW-0378">Hydrolase</keyword>
<evidence type="ECO:0000256" key="2">
    <source>
        <dbReference type="ARBA" id="ARBA00022741"/>
    </source>
</evidence>
<dbReference type="SMART" id="SM00963">
    <property type="entry name" value="SRP54_N"/>
    <property type="match status" value="1"/>
</dbReference>
<accession>A0A3B0QYT0</accession>
<dbReference type="Pfam" id="PF02881">
    <property type="entry name" value="SRP54_N"/>
    <property type="match status" value="1"/>
</dbReference>
<dbReference type="GO" id="GO:0008312">
    <property type="term" value="F:7S RNA binding"/>
    <property type="evidence" value="ECO:0007669"/>
    <property type="project" value="InterPro"/>
</dbReference>
<dbReference type="InterPro" id="IPR004125">
    <property type="entry name" value="Signal_recog_particle_SRP54_M"/>
</dbReference>
<dbReference type="SUPFAM" id="SSF52540">
    <property type="entry name" value="P-loop containing nucleoside triphosphate hydrolases"/>
    <property type="match status" value="1"/>
</dbReference>
<dbReference type="InterPro" id="IPR027417">
    <property type="entry name" value="P-loop_NTPase"/>
</dbReference>